<name>A0A921DR02_9BACT</name>
<dbReference type="Proteomes" id="UP000698963">
    <property type="component" value="Unassembled WGS sequence"/>
</dbReference>
<gene>
    <name evidence="1" type="ORF">K8W16_02165</name>
</gene>
<evidence type="ECO:0008006" key="3">
    <source>
        <dbReference type="Google" id="ProtNLM"/>
    </source>
</evidence>
<dbReference type="RefSeq" id="WP_304120754.1">
    <property type="nucleotide sequence ID" value="NZ_DYZA01000039.1"/>
</dbReference>
<dbReference type="EMBL" id="DYZA01000039">
    <property type="protein sequence ID" value="HJD96438.1"/>
    <property type="molecule type" value="Genomic_DNA"/>
</dbReference>
<evidence type="ECO:0000313" key="1">
    <source>
        <dbReference type="EMBL" id="HJD96438.1"/>
    </source>
</evidence>
<accession>A0A921DR02</accession>
<dbReference type="AlphaFoldDB" id="A0A921DR02"/>
<reference evidence="1" key="2">
    <citation type="submission" date="2021-09" db="EMBL/GenBank/DDBJ databases">
        <authorList>
            <person name="Gilroy R."/>
        </authorList>
    </citation>
    <scope>NUCLEOTIDE SEQUENCE</scope>
    <source>
        <strain evidence="1">ChiGjej2B2-19336</strain>
    </source>
</reference>
<evidence type="ECO:0000313" key="2">
    <source>
        <dbReference type="Proteomes" id="UP000698963"/>
    </source>
</evidence>
<reference evidence="1" key="1">
    <citation type="journal article" date="2021" name="PeerJ">
        <title>Extensive microbial diversity within the chicken gut microbiome revealed by metagenomics and culture.</title>
        <authorList>
            <person name="Gilroy R."/>
            <person name="Ravi A."/>
            <person name="Getino M."/>
            <person name="Pursley I."/>
            <person name="Horton D.L."/>
            <person name="Alikhan N.F."/>
            <person name="Baker D."/>
            <person name="Gharbi K."/>
            <person name="Hall N."/>
            <person name="Watson M."/>
            <person name="Adriaenssens E.M."/>
            <person name="Foster-Nyarko E."/>
            <person name="Jarju S."/>
            <person name="Secka A."/>
            <person name="Antonio M."/>
            <person name="Oren A."/>
            <person name="Chaudhuri R.R."/>
            <person name="La Ragione R."/>
            <person name="Hildebrand F."/>
            <person name="Pallen M.J."/>
        </authorList>
    </citation>
    <scope>NUCLEOTIDE SEQUENCE</scope>
    <source>
        <strain evidence="1">ChiGjej2B2-19336</strain>
    </source>
</reference>
<protein>
    <recommendedName>
        <fullName evidence="3">Ethanolamine utilization protein</fullName>
    </recommendedName>
</protein>
<organism evidence="1 2">
    <name type="scientific">Mailhella massiliensis</name>
    <dbReference type="NCBI Taxonomy" id="1903261"/>
    <lineage>
        <taxon>Bacteria</taxon>
        <taxon>Pseudomonadati</taxon>
        <taxon>Thermodesulfobacteriota</taxon>
        <taxon>Desulfovibrionia</taxon>
        <taxon>Desulfovibrionales</taxon>
        <taxon>Desulfovibrionaceae</taxon>
        <taxon>Mailhella</taxon>
    </lineage>
</organism>
<proteinExistence type="predicted"/>
<comment type="caution">
    <text evidence="1">The sequence shown here is derived from an EMBL/GenBank/DDBJ whole genome shotgun (WGS) entry which is preliminary data.</text>
</comment>
<sequence>MAELVRTVVQEVLARTENFRAKACVRVLAPRDEALAERVGALIAPFYEGGADILFLGEDAGGRMPERHILPVLSCSDMADLAVGRASSPCMEEVLGLLLRGVKVEILEFSYRAWADTAPGPLYELYAAHEKTLAGYGLRAFRPWVPEKAMVREKLITAAMVEKAGAEGRRTLVIPAAASVTPLASEKAEELHMRIMKEGEA</sequence>